<organism evidence="1 2">
    <name type="scientific">Mya arenaria</name>
    <name type="common">Soft-shell clam</name>
    <dbReference type="NCBI Taxonomy" id="6604"/>
    <lineage>
        <taxon>Eukaryota</taxon>
        <taxon>Metazoa</taxon>
        <taxon>Spiralia</taxon>
        <taxon>Lophotrochozoa</taxon>
        <taxon>Mollusca</taxon>
        <taxon>Bivalvia</taxon>
        <taxon>Autobranchia</taxon>
        <taxon>Heteroconchia</taxon>
        <taxon>Euheterodonta</taxon>
        <taxon>Imparidentia</taxon>
        <taxon>Neoheterodontei</taxon>
        <taxon>Myida</taxon>
        <taxon>Myoidea</taxon>
        <taxon>Myidae</taxon>
        <taxon>Mya</taxon>
    </lineage>
</organism>
<name>A0ABY7FGY2_MYAAR</name>
<dbReference type="Proteomes" id="UP001164746">
    <property type="component" value="Chromosome 11"/>
</dbReference>
<evidence type="ECO:0000313" key="2">
    <source>
        <dbReference type="Proteomes" id="UP001164746"/>
    </source>
</evidence>
<dbReference type="PANTHER" id="PTHR47331">
    <property type="entry name" value="PHD-TYPE DOMAIN-CONTAINING PROTEIN"/>
    <property type="match status" value="1"/>
</dbReference>
<evidence type="ECO:0000313" key="1">
    <source>
        <dbReference type="EMBL" id="WAR19973.1"/>
    </source>
</evidence>
<gene>
    <name evidence="1" type="ORF">MAR_001811</name>
</gene>
<reference evidence="1" key="1">
    <citation type="submission" date="2022-11" db="EMBL/GenBank/DDBJ databases">
        <title>Centuries of genome instability and evolution in soft-shell clam transmissible cancer (bioRxiv).</title>
        <authorList>
            <person name="Hart S.F.M."/>
            <person name="Yonemitsu M.A."/>
            <person name="Giersch R.M."/>
            <person name="Beal B.F."/>
            <person name="Arriagada G."/>
            <person name="Davis B.W."/>
            <person name="Ostrander E.A."/>
            <person name="Goff S.P."/>
            <person name="Metzger M.J."/>
        </authorList>
    </citation>
    <scope>NUCLEOTIDE SEQUENCE</scope>
    <source>
        <strain evidence="1">MELC-2E11</strain>
        <tissue evidence="1">Siphon/mantle</tissue>
    </source>
</reference>
<dbReference type="PANTHER" id="PTHR47331:SF5">
    <property type="entry name" value="RIBONUCLEASE H"/>
    <property type="match status" value="1"/>
</dbReference>
<proteinExistence type="predicted"/>
<dbReference type="EMBL" id="CP111022">
    <property type="protein sequence ID" value="WAR19973.1"/>
    <property type="molecule type" value="Genomic_DNA"/>
</dbReference>
<protein>
    <submittedName>
        <fullName evidence="1">Uncharacterized protein</fullName>
    </submittedName>
</protein>
<accession>A0ABY7FGY2</accession>
<keyword evidence="2" id="KW-1185">Reference proteome</keyword>
<sequence length="242" mass="27650">MIKNNRKLLTELPDWLVTRWARIAAKYKEQPKVYPPFSEFADFVSQKAKLACYPVMALQSLHVDGNHSQRKQNASKSFTYSDSRNCEILATYGTNCNCKQPYAYLGRSFLCNGAGPYSQKTDLGWGIVGAIDPSFLDNDSFGMSHRIVCQEIPHDSVSEQGTVATSVYFALRTPVKEVIISDVLKLMERDFCDSVSSEMSFTYFDRQFLKLLNEGIHFRDGHYEMFLHYPTRKRQGFLSALC</sequence>